<dbReference type="STRING" id="13333.W1NIG8"/>
<keyword evidence="1" id="KW-0560">Oxidoreductase</keyword>
<reference evidence="5" key="1">
    <citation type="journal article" date="2013" name="Science">
        <title>The Amborella genome and the evolution of flowering plants.</title>
        <authorList>
            <consortium name="Amborella Genome Project"/>
        </authorList>
    </citation>
    <scope>NUCLEOTIDE SEQUENCE [LARGE SCALE GENOMIC DNA]</scope>
</reference>
<sequence length="146" mass="16848">MLMVDVLSVKEFPRDHFLQVLSQEFDILCTHPMFGPESGRNGWSGLPFMFDKVRISKDDHRSKICDDFLHIFKLEGCRMVEMSCEEHDQLAAQTQFITHTMGRILSELDIKPTPVDTKGFQSLLALLYFNLLCGVTSLFWFALAER</sequence>
<dbReference type="OMA" id="RAKHCER"/>
<organism evidence="4 5">
    <name type="scientific">Amborella trichopoda</name>
    <dbReference type="NCBI Taxonomy" id="13333"/>
    <lineage>
        <taxon>Eukaryota</taxon>
        <taxon>Viridiplantae</taxon>
        <taxon>Streptophyta</taxon>
        <taxon>Embryophyta</taxon>
        <taxon>Tracheophyta</taxon>
        <taxon>Spermatophyta</taxon>
        <taxon>Magnoliopsida</taxon>
        <taxon>Amborellales</taxon>
        <taxon>Amborellaceae</taxon>
        <taxon>Amborella</taxon>
    </lineage>
</organism>
<dbReference type="PROSITE" id="PS51176">
    <property type="entry name" value="PDH_ADH"/>
    <property type="match status" value="1"/>
</dbReference>
<dbReference type="GO" id="GO:0004665">
    <property type="term" value="F:prephenate dehydrogenase (NADP+) activity"/>
    <property type="evidence" value="ECO:0007669"/>
    <property type="project" value="InterPro"/>
</dbReference>
<dbReference type="SUPFAM" id="SSF51735">
    <property type="entry name" value="NAD(P)-binding Rossmann-fold domains"/>
    <property type="match status" value="1"/>
</dbReference>
<dbReference type="GO" id="GO:0006571">
    <property type="term" value="P:tyrosine biosynthetic process"/>
    <property type="evidence" value="ECO:0007669"/>
    <property type="project" value="InterPro"/>
</dbReference>
<proteinExistence type="predicted"/>
<keyword evidence="5" id="KW-1185">Reference proteome</keyword>
<dbReference type="InterPro" id="IPR045011">
    <property type="entry name" value="TYRAAT1/2"/>
</dbReference>
<keyword evidence="2" id="KW-0812">Transmembrane</keyword>
<accession>W1NIG8</accession>
<keyword evidence="2" id="KW-1133">Transmembrane helix</keyword>
<dbReference type="Gene3D" id="3.40.50.720">
    <property type="entry name" value="NAD(P)-binding Rossmann-like Domain"/>
    <property type="match status" value="1"/>
</dbReference>
<feature type="domain" description="Prephenate/arogenate dehydrogenase" evidence="3">
    <location>
        <begin position="1"/>
        <end position="146"/>
    </location>
</feature>
<dbReference type="HOGENOM" id="CLU_1779923_0_0_1"/>
<dbReference type="InterPro" id="IPR036291">
    <property type="entry name" value="NAD(P)-bd_dom_sf"/>
</dbReference>
<evidence type="ECO:0000313" key="4">
    <source>
        <dbReference type="EMBL" id="ERM95572.1"/>
    </source>
</evidence>
<evidence type="ECO:0000313" key="5">
    <source>
        <dbReference type="Proteomes" id="UP000017836"/>
    </source>
</evidence>
<evidence type="ECO:0000259" key="3">
    <source>
        <dbReference type="PROSITE" id="PS51176"/>
    </source>
</evidence>
<gene>
    <name evidence="4" type="ORF">AMTR_s00023p00088910</name>
</gene>
<evidence type="ECO:0000256" key="1">
    <source>
        <dbReference type="ARBA" id="ARBA00023002"/>
    </source>
</evidence>
<dbReference type="PANTHER" id="PTHR43207:SF3">
    <property type="entry name" value="AROGENATE DEHYDROGENASE 1, CHLOROPLASTIC-LIKE"/>
    <property type="match status" value="1"/>
</dbReference>
<dbReference type="AlphaFoldDB" id="W1NIG8"/>
<dbReference type="PANTHER" id="PTHR43207">
    <property type="entry name" value="AROGENATE DEHYDROGENASE-RELATED"/>
    <property type="match status" value="1"/>
</dbReference>
<dbReference type="EMBL" id="KI397474">
    <property type="protein sequence ID" value="ERM95572.1"/>
    <property type="molecule type" value="Genomic_DNA"/>
</dbReference>
<dbReference type="InterPro" id="IPR003099">
    <property type="entry name" value="Prephen_DH"/>
</dbReference>
<dbReference type="Gramene" id="ERM95572">
    <property type="protein sequence ID" value="ERM95572"/>
    <property type="gene ID" value="AMTR_s00023p00088910"/>
</dbReference>
<name>W1NIG8_AMBTC</name>
<dbReference type="eggNOG" id="KOG2380">
    <property type="taxonomic scope" value="Eukaryota"/>
</dbReference>
<feature type="transmembrane region" description="Helical" evidence="2">
    <location>
        <begin position="123"/>
        <end position="143"/>
    </location>
</feature>
<protein>
    <recommendedName>
        <fullName evidence="3">Prephenate/arogenate dehydrogenase domain-containing protein</fullName>
    </recommendedName>
</protein>
<keyword evidence="2" id="KW-0472">Membrane</keyword>
<dbReference type="GO" id="GO:0033730">
    <property type="term" value="F:arogenate dehydrogenase (NADP+) activity"/>
    <property type="evidence" value="ECO:0007669"/>
    <property type="project" value="InterPro"/>
</dbReference>
<evidence type="ECO:0000256" key="2">
    <source>
        <dbReference type="SAM" id="Phobius"/>
    </source>
</evidence>
<dbReference type="GO" id="GO:0008977">
    <property type="term" value="F:prephenate dehydrogenase (NAD+) activity"/>
    <property type="evidence" value="ECO:0007669"/>
    <property type="project" value="InterPro"/>
</dbReference>
<dbReference type="Proteomes" id="UP000017836">
    <property type="component" value="Unassembled WGS sequence"/>
</dbReference>